<reference evidence="1 2" key="1">
    <citation type="journal article" date="2018" name="Front. Microbiol.">
        <title>Hydrolytic Capabilities as a Key to Environmental Success: Chitinolytic and Cellulolytic Acidobacteria From Acidic Sub-arctic Soils and Boreal Peatlands.</title>
        <authorList>
            <person name="Belova S.E."/>
            <person name="Ravin N.V."/>
            <person name="Pankratov T.A."/>
            <person name="Rakitin A.L."/>
            <person name="Ivanova A.A."/>
            <person name="Beletsky A.V."/>
            <person name="Mardanov A.V."/>
            <person name="Sinninghe Damste J.S."/>
            <person name="Dedysh S.N."/>
        </authorList>
    </citation>
    <scope>NUCLEOTIDE SEQUENCE [LARGE SCALE GENOMIC DNA]</scope>
    <source>
        <strain evidence="1 2">SBC82</strain>
    </source>
</reference>
<dbReference type="RefSeq" id="WP_114205522.1">
    <property type="nucleotide sequence ID" value="NZ_CP030840.1"/>
</dbReference>
<proteinExistence type="predicted"/>
<gene>
    <name evidence="1" type="ORF">ACPOL_0372</name>
</gene>
<dbReference type="KEGG" id="abas:ACPOL_0372"/>
<keyword evidence="2" id="KW-1185">Reference proteome</keyword>
<dbReference type="AlphaFoldDB" id="A0A2Z5FSG8"/>
<sequence length="108" mass="12196">MATSAKNKNDNQIFELVCPDCGAMLKVDASTRSIIAHTPAPRKRTFEDLESAARGMREQDERKESIFRQAVDAEKNKTDLLEKRFAEALRKAKETPGTGKPLREFDLD</sequence>
<dbReference type="Proteomes" id="UP000253606">
    <property type="component" value="Chromosome"/>
</dbReference>
<accession>A0A2Z5FSG8</accession>
<organism evidence="1 2">
    <name type="scientific">Acidisarcina polymorpha</name>
    <dbReference type="NCBI Taxonomy" id="2211140"/>
    <lineage>
        <taxon>Bacteria</taxon>
        <taxon>Pseudomonadati</taxon>
        <taxon>Acidobacteriota</taxon>
        <taxon>Terriglobia</taxon>
        <taxon>Terriglobales</taxon>
        <taxon>Acidobacteriaceae</taxon>
        <taxon>Acidisarcina</taxon>
    </lineage>
</organism>
<dbReference type="EMBL" id="CP030840">
    <property type="protein sequence ID" value="AXC09753.1"/>
    <property type="molecule type" value="Genomic_DNA"/>
</dbReference>
<evidence type="ECO:0000313" key="1">
    <source>
        <dbReference type="EMBL" id="AXC09753.1"/>
    </source>
</evidence>
<dbReference type="OrthoDB" id="9812857at2"/>
<evidence type="ECO:0000313" key="2">
    <source>
        <dbReference type="Proteomes" id="UP000253606"/>
    </source>
</evidence>
<name>A0A2Z5FSG8_9BACT</name>
<evidence type="ECO:0008006" key="3">
    <source>
        <dbReference type="Google" id="ProtNLM"/>
    </source>
</evidence>
<protein>
    <recommendedName>
        <fullName evidence="3">2-nitropropane dioxygenase</fullName>
    </recommendedName>
</protein>